<accession>A0ABQ7T4E2</accession>
<evidence type="ECO:0000313" key="2">
    <source>
        <dbReference type="EMBL" id="KAH0624612.1"/>
    </source>
</evidence>
<dbReference type="InterPro" id="IPR036388">
    <property type="entry name" value="WH-like_DNA-bd_sf"/>
</dbReference>
<dbReference type="Gene3D" id="1.10.10.10">
    <property type="entry name" value="Winged helix-like DNA-binding domain superfamily/Winged helix DNA-binding domain"/>
    <property type="match status" value="1"/>
</dbReference>
<dbReference type="InterPro" id="IPR012967">
    <property type="entry name" value="COMT_dimerisation"/>
</dbReference>
<evidence type="ECO:0000259" key="1">
    <source>
        <dbReference type="Pfam" id="PF08100"/>
    </source>
</evidence>
<dbReference type="Proteomes" id="UP000826234">
    <property type="component" value="Unassembled WGS sequence"/>
</dbReference>
<name>A0ABQ7T4E2_PHRPL</name>
<dbReference type="SUPFAM" id="SSF46785">
    <property type="entry name" value="Winged helix' DNA-binding domain"/>
    <property type="match status" value="1"/>
</dbReference>
<reference evidence="2 3" key="1">
    <citation type="journal article" date="2022" name="Gigascience">
        <title>A chromosome-level genome assembly and annotation of the desert horned lizard, Phrynosoma platyrhinos, provides insight into chromosomal rearrangements among reptiles.</title>
        <authorList>
            <person name="Koochekian N."/>
            <person name="Ascanio A."/>
            <person name="Farleigh K."/>
            <person name="Card D.C."/>
            <person name="Schield D.R."/>
            <person name="Castoe T.A."/>
            <person name="Jezkova T."/>
        </authorList>
    </citation>
    <scope>NUCLEOTIDE SEQUENCE [LARGE SCALE GENOMIC DNA]</scope>
    <source>
        <strain evidence="2">NK-2021</strain>
    </source>
</reference>
<comment type="caution">
    <text evidence="2">The sequence shown here is derived from an EMBL/GenBank/DDBJ whole genome shotgun (WGS) entry which is preliminary data.</text>
</comment>
<protein>
    <recommendedName>
        <fullName evidence="1">O-methyltransferase dimerisation domain-containing protein</fullName>
    </recommendedName>
</protein>
<keyword evidence="3" id="KW-1185">Reference proteome</keyword>
<dbReference type="Pfam" id="PF08100">
    <property type="entry name" value="Dimerisation"/>
    <property type="match status" value="1"/>
</dbReference>
<sequence length="115" mass="12852">MDSEDEMLKILFKQQHGFLITKIMFTACELGVFDLLLESGDTLTSAAIAERLGTSRVGMERLLEACVGLKLLRMERKNNEGNHIRRRKQPGVSFGGTTLNCVFEIIPDLEPKPAT</sequence>
<dbReference type="InterPro" id="IPR036390">
    <property type="entry name" value="WH_DNA-bd_sf"/>
</dbReference>
<dbReference type="EMBL" id="JAIPUX010001232">
    <property type="protein sequence ID" value="KAH0624612.1"/>
    <property type="molecule type" value="Genomic_DNA"/>
</dbReference>
<feature type="domain" description="O-methyltransferase dimerisation" evidence="1">
    <location>
        <begin position="14"/>
        <end position="80"/>
    </location>
</feature>
<organism evidence="2 3">
    <name type="scientific">Phrynosoma platyrhinos</name>
    <name type="common">Desert horned lizard</name>
    <dbReference type="NCBI Taxonomy" id="52577"/>
    <lineage>
        <taxon>Eukaryota</taxon>
        <taxon>Metazoa</taxon>
        <taxon>Chordata</taxon>
        <taxon>Craniata</taxon>
        <taxon>Vertebrata</taxon>
        <taxon>Euteleostomi</taxon>
        <taxon>Lepidosauria</taxon>
        <taxon>Squamata</taxon>
        <taxon>Bifurcata</taxon>
        <taxon>Unidentata</taxon>
        <taxon>Episquamata</taxon>
        <taxon>Toxicofera</taxon>
        <taxon>Iguania</taxon>
        <taxon>Phrynosomatidae</taxon>
        <taxon>Phrynosomatinae</taxon>
        <taxon>Phrynosoma</taxon>
    </lineage>
</organism>
<proteinExistence type="predicted"/>
<gene>
    <name evidence="2" type="ORF">JD844_032261</name>
</gene>
<evidence type="ECO:0000313" key="3">
    <source>
        <dbReference type="Proteomes" id="UP000826234"/>
    </source>
</evidence>